<evidence type="ECO:0000259" key="8">
    <source>
        <dbReference type="SMART" id="SM00478"/>
    </source>
</evidence>
<dbReference type="GO" id="GO:0016799">
    <property type="term" value="F:hydrolase activity, hydrolyzing N-glycosyl compounds"/>
    <property type="evidence" value="ECO:0007669"/>
    <property type="project" value="UniProtKB-UniRule"/>
</dbReference>
<evidence type="ECO:0000313" key="9">
    <source>
        <dbReference type="EMBL" id="HGT82971.1"/>
    </source>
</evidence>
<evidence type="ECO:0000256" key="7">
    <source>
        <dbReference type="HAMAP-Rule" id="MF_00241"/>
    </source>
</evidence>
<dbReference type="EC" id="3.2.2.-" evidence="7"/>
<dbReference type="EC" id="4.2.99.18" evidence="7"/>
<dbReference type="Pfam" id="PF22175">
    <property type="entry name" value="Ogg-HhH"/>
    <property type="match status" value="1"/>
</dbReference>
<evidence type="ECO:0000256" key="4">
    <source>
        <dbReference type="ARBA" id="ARBA00023239"/>
    </source>
</evidence>
<dbReference type="AlphaFoldDB" id="A0A7J3M264"/>
<dbReference type="HAMAP" id="MF_00241">
    <property type="entry name" value="Ogg"/>
    <property type="match status" value="1"/>
</dbReference>
<keyword evidence="1 7" id="KW-0227">DNA damage</keyword>
<organism evidence="9">
    <name type="scientific">Archaeoglobus fulgidus</name>
    <dbReference type="NCBI Taxonomy" id="2234"/>
    <lineage>
        <taxon>Archaea</taxon>
        <taxon>Methanobacteriati</taxon>
        <taxon>Methanobacteriota</taxon>
        <taxon>Archaeoglobi</taxon>
        <taxon>Archaeoglobales</taxon>
        <taxon>Archaeoglobaceae</taxon>
        <taxon>Archaeoglobus</taxon>
    </lineage>
</organism>
<dbReference type="Gene3D" id="1.10.340.30">
    <property type="entry name" value="Hypothetical protein, domain 2"/>
    <property type="match status" value="1"/>
</dbReference>
<dbReference type="GO" id="GO:0006284">
    <property type="term" value="P:base-excision repair"/>
    <property type="evidence" value="ECO:0007669"/>
    <property type="project" value="UniProtKB-UniRule"/>
</dbReference>
<dbReference type="PIRSF" id="PIRSF005954">
    <property type="entry name" value="Thrmst_ogg"/>
    <property type="match status" value="1"/>
</dbReference>
<sequence length="225" mass="26140">MSTREKEFLSKTSESIKCKRCRFEPPEFVIDAIKQRIREFKTLGERGQVTFNFKPFLELEIDATVETELAFCISTANSSAKSGLKFQKMLEDRDVFAMSVSDFEELLKSAGVRFYKRKAVYIKEAMEKIQKIKIPDDDSAREVLVKEIYGLGYKEASHFLRNIGRDFVILDRHILEWLGVSQRSLSKKKYLEIEEKFKEIAKRTGKSVSELDLLLWSMKTGLVLK</sequence>
<gene>
    <name evidence="7" type="primary">ogg</name>
    <name evidence="9" type="ORF">ENT52_04510</name>
</gene>
<evidence type="ECO:0000256" key="6">
    <source>
        <dbReference type="ARBA" id="ARBA00023295"/>
    </source>
</evidence>
<proteinExistence type="inferred from homology"/>
<feature type="active site" evidence="7">
    <location>
        <position position="171"/>
    </location>
</feature>
<protein>
    <recommendedName>
        <fullName evidence="7">8-oxoguanine DNA glycosylase/AP lyase</fullName>
    </recommendedName>
    <domain>
        <recommendedName>
            <fullName evidence="7">8-oxoguanine DNA glycosylase</fullName>
            <shortName evidence="7">8-oxoG DNA glycosylase</shortName>
            <ecNumber evidence="7">3.2.2.-</ecNumber>
        </recommendedName>
    </domain>
    <domain>
        <recommendedName>
            <fullName evidence="7">DNA-(apurinic or apyrimidinic site) lyase</fullName>
            <shortName evidence="7">AP lyase</shortName>
            <ecNumber evidence="7">4.2.99.18</ecNumber>
        </recommendedName>
    </domain>
</protein>
<dbReference type="InterPro" id="IPR011257">
    <property type="entry name" value="DNA_glycosylase"/>
</dbReference>
<evidence type="ECO:0000256" key="5">
    <source>
        <dbReference type="ARBA" id="ARBA00023268"/>
    </source>
</evidence>
<feature type="domain" description="HhH-GPD" evidence="8">
    <location>
        <begin position="74"/>
        <end position="220"/>
    </location>
</feature>
<comment type="function">
    <text evidence="7">Catalyzes the excision of an oxidatively damaged form of guanine (7,8-dihydro-8-oxoguanine = 8-oxoG) from DNA. Also cleaves the DNA backbone at apurinic/apyrimidinic sites (AP sites).</text>
</comment>
<dbReference type="NCBIfam" id="NF002305">
    <property type="entry name" value="PRK01229.1"/>
    <property type="match status" value="1"/>
</dbReference>
<evidence type="ECO:0000256" key="1">
    <source>
        <dbReference type="ARBA" id="ARBA00022763"/>
    </source>
</evidence>
<name>A0A7J3M264_ARCFL</name>
<dbReference type="GO" id="GO:0140078">
    <property type="term" value="F:class I DNA-(apurinic or apyrimidinic site) endonuclease activity"/>
    <property type="evidence" value="ECO:0007669"/>
    <property type="project" value="UniProtKB-EC"/>
</dbReference>
<dbReference type="EMBL" id="DSYZ01000089">
    <property type="protein sequence ID" value="HGT82971.1"/>
    <property type="molecule type" value="Genomic_DNA"/>
</dbReference>
<dbReference type="SMART" id="SM00478">
    <property type="entry name" value="ENDO3c"/>
    <property type="match status" value="1"/>
</dbReference>
<dbReference type="InterPro" id="IPR003265">
    <property type="entry name" value="HhH-GPD_domain"/>
</dbReference>
<comment type="caution">
    <text evidence="9">The sequence shown here is derived from an EMBL/GenBank/DDBJ whole genome shotgun (WGS) entry which is preliminary data.</text>
</comment>
<feature type="active site" evidence="7">
    <location>
        <position position="154"/>
    </location>
</feature>
<evidence type="ECO:0000256" key="2">
    <source>
        <dbReference type="ARBA" id="ARBA00022801"/>
    </source>
</evidence>
<dbReference type="CDD" id="cd00056">
    <property type="entry name" value="ENDO3c"/>
    <property type="match status" value="1"/>
</dbReference>
<feature type="site" description="Important for guanine/8-oxoguanine distinction" evidence="7">
    <location>
        <position position="225"/>
    </location>
</feature>
<keyword evidence="2 7" id="KW-0378">Hydrolase</keyword>
<comment type="similarity">
    <text evidence="7">Belongs to the type-2 OGG1 family.</text>
</comment>
<dbReference type="SUPFAM" id="SSF48150">
    <property type="entry name" value="DNA-glycosylase"/>
    <property type="match status" value="1"/>
</dbReference>
<dbReference type="InterPro" id="IPR023170">
    <property type="entry name" value="HhH_base_excis_C"/>
</dbReference>
<evidence type="ECO:0000256" key="3">
    <source>
        <dbReference type="ARBA" id="ARBA00023204"/>
    </source>
</evidence>
<keyword evidence="4 7" id="KW-0456">Lyase</keyword>
<dbReference type="Gene3D" id="1.10.1670.10">
    <property type="entry name" value="Helix-hairpin-Helix base-excision DNA repair enzymes (C-terminal)"/>
    <property type="match status" value="1"/>
</dbReference>
<keyword evidence="3 7" id="KW-0234">DNA repair</keyword>
<dbReference type="InterPro" id="IPR012092">
    <property type="entry name" value="DNA_glyclase/AP_lyase_Ogg"/>
</dbReference>
<reference evidence="9" key="1">
    <citation type="journal article" date="2020" name="mSystems">
        <title>Genome- and Community-Level Interaction Insights into Carbon Utilization and Element Cycling Functions of Hydrothermarchaeota in Hydrothermal Sediment.</title>
        <authorList>
            <person name="Zhou Z."/>
            <person name="Liu Y."/>
            <person name="Xu W."/>
            <person name="Pan J."/>
            <person name="Luo Z.H."/>
            <person name="Li M."/>
        </authorList>
    </citation>
    <scope>NUCLEOTIDE SEQUENCE [LARGE SCALE GENOMIC DNA]</scope>
    <source>
        <strain evidence="9">SpSt-587</strain>
    </source>
</reference>
<comment type="catalytic activity">
    <reaction evidence="7">
        <text>2'-deoxyribonucleotide-(2'-deoxyribose 5'-phosphate)-2'-deoxyribonucleotide-DNA = a 3'-end 2'-deoxyribonucleotide-(2,3-dehydro-2,3-deoxyribose 5'-phosphate)-DNA + a 5'-end 5'-phospho-2'-deoxyribonucleoside-DNA + H(+)</text>
        <dbReference type="Rhea" id="RHEA:66592"/>
        <dbReference type="Rhea" id="RHEA-COMP:13180"/>
        <dbReference type="Rhea" id="RHEA-COMP:16897"/>
        <dbReference type="Rhea" id="RHEA-COMP:17067"/>
        <dbReference type="ChEBI" id="CHEBI:15378"/>
        <dbReference type="ChEBI" id="CHEBI:136412"/>
        <dbReference type="ChEBI" id="CHEBI:157695"/>
        <dbReference type="ChEBI" id="CHEBI:167181"/>
        <dbReference type="EC" id="4.2.99.18"/>
    </reaction>
</comment>
<keyword evidence="5 7" id="KW-0511">Multifunctional enzyme</keyword>
<accession>A0A7J3M264</accession>
<keyword evidence="6 7" id="KW-0326">Glycosidase</keyword>